<sequence>MADFEKCSGDLRRLIGIADTNGVPMAERSIDEYMAATEPSDRTGALQEVQRVVQTHRDAATSGDQRDFAEVVNDYIEKLMRSFE</sequence>
<dbReference type="RefSeq" id="WP_108516190.1">
    <property type="nucleotide sequence ID" value="NZ_JAZHRV010000001.1"/>
</dbReference>
<name>A0ABU8BBI6_9BRAD</name>
<comment type="caution">
    <text evidence="1">The sequence shown here is derived from an EMBL/GenBank/DDBJ whole genome shotgun (WGS) entry which is preliminary data.</text>
</comment>
<evidence type="ECO:0000313" key="1">
    <source>
        <dbReference type="EMBL" id="MEH2555910.1"/>
    </source>
</evidence>
<proteinExistence type="predicted"/>
<reference evidence="1 2" key="1">
    <citation type="submission" date="2024-02" db="EMBL/GenBank/DDBJ databases">
        <title>Adaptive strategies in a cosmopolitan and abundant soil bacterium.</title>
        <authorList>
            <person name="Carini P."/>
        </authorList>
    </citation>
    <scope>NUCLEOTIDE SEQUENCE [LARGE SCALE GENOMIC DNA]</scope>
    <source>
        <strain evidence="1 2">AZCC 1608</strain>
    </source>
</reference>
<protein>
    <submittedName>
        <fullName evidence="1">Uncharacterized protein</fullName>
    </submittedName>
</protein>
<accession>A0ABU8BBI6</accession>
<organism evidence="1 2">
    <name type="scientific">Bradyrhizobium algeriense</name>
    <dbReference type="NCBI Taxonomy" id="634784"/>
    <lineage>
        <taxon>Bacteria</taxon>
        <taxon>Pseudomonadati</taxon>
        <taxon>Pseudomonadota</taxon>
        <taxon>Alphaproteobacteria</taxon>
        <taxon>Hyphomicrobiales</taxon>
        <taxon>Nitrobacteraceae</taxon>
        <taxon>Bradyrhizobium</taxon>
    </lineage>
</organism>
<gene>
    <name evidence="1" type="ORF">V1286_003439</name>
</gene>
<dbReference type="Proteomes" id="UP001364224">
    <property type="component" value="Unassembled WGS sequence"/>
</dbReference>
<dbReference type="EMBL" id="JAZHRV010000001">
    <property type="protein sequence ID" value="MEH2555910.1"/>
    <property type="molecule type" value="Genomic_DNA"/>
</dbReference>
<evidence type="ECO:0000313" key="2">
    <source>
        <dbReference type="Proteomes" id="UP001364224"/>
    </source>
</evidence>
<keyword evidence="2" id="KW-1185">Reference proteome</keyword>